<dbReference type="InterPro" id="IPR046349">
    <property type="entry name" value="C1-like_sf"/>
</dbReference>
<evidence type="ECO:0000256" key="1">
    <source>
        <dbReference type="ARBA" id="ARBA00022737"/>
    </source>
</evidence>
<name>A0A4Y7JPY4_PAPSO</name>
<reference evidence="3 4" key="1">
    <citation type="journal article" date="2018" name="Science">
        <title>The opium poppy genome and morphinan production.</title>
        <authorList>
            <person name="Guo L."/>
            <person name="Winzer T."/>
            <person name="Yang X."/>
            <person name="Li Y."/>
            <person name="Ning Z."/>
            <person name="He Z."/>
            <person name="Teodor R."/>
            <person name="Lu Y."/>
            <person name="Bowser T.A."/>
            <person name="Graham I.A."/>
            <person name="Ye K."/>
        </authorList>
    </citation>
    <scope>NUCLEOTIDE SEQUENCE [LARGE SCALE GENOMIC DNA]</scope>
    <source>
        <strain evidence="4">cv. HN1</strain>
        <tissue evidence="3">Leaves</tissue>
    </source>
</reference>
<dbReference type="Pfam" id="PF03107">
    <property type="entry name" value="C1_2"/>
    <property type="match status" value="3"/>
</dbReference>
<dbReference type="OMA" id="WGRCSAC"/>
<sequence>MGAMFSKELVSSKNKYLHHFTHRHTLKLVSEGWFICNACRLLGMGLRYRCNELCDWDIHETCAAGPEVLSTHIHPDHQLNLTWTKGNPDEHLVKRGRCGVCDEYVNGRLFYSCPFCSRKRVGFFLHPTCSTLPPLVNHPIDKNHPLAWQSGPQTWCTICRKRCPIWHYRCEPCSVDVHFECAC</sequence>
<evidence type="ECO:0000313" key="3">
    <source>
        <dbReference type="EMBL" id="RZC62110.1"/>
    </source>
</evidence>
<feature type="domain" description="DC1" evidence="2">
    <location>
        <begin position="73"/>
        <end position="129"/>
    </location>
</feature>
<keyword evidence="4" id="KW-1185">Reference proteome</keyword>
<dbReference type="SUPFAM" id="SSF57889">
    <property type="entry name" value="Cysteine-rich domain"/>
    <property type="match status" value="2"/>
</dbReference>
<organism evidence="3 4">
    <name type="scientific">Papaver somniferum</name>
    <name type="common">Opium poppy</name>
    <dbReference type="NCBI Taxonomy" id="3469"/>
    <lineage>
        <taxon>Eukaryota</taxon>
        <taxon>Viridiplantae</taxon>
        <taxon>Streptophyta</taxon>
        <taxon>Embryophyta</taxon>
        <taxon>Tracheophyta</taxon>
        <taxon>Spermatophyta</taxon>
        <taxon>Magnoliopsida</taxon>
        <taxon>Ranunculales</taxon>
        <taxon>Papaveraceae</taxon>
        <taxon>Papaveroideae</taxon>
        <taxon>Papaver</taxon>
    </lineage>
</organism>
<keyword evidence="1" id="KW-0677">Repeat</keyword>
<feature type="domain" description="DC1" evidence="2">
    <location>
        <begin position="20"/>
        <end position="63"/>
    </location>
</feature>
<dbReference type="PANTHER" id="PTHR47841:SF7">
    <property type="entry name" value="CYSTEINE_HISTIDINE-RICH C1 DOMAIN PROTEIN"/>
    <property type="match status" value="1"/>
</dbReference>
<dbReference type="Proteomes" id="UP000316621">
    <property type="component" value="Chromosome 5"/>
</dbReference>
<feature type="domain" description="DC1" evidence="2">
    <location>
        <begin position="144"/>
        <end position="182"/>
    </location>
</feature>
<dbReference type="PANTHER" id="PTHR47841">
    <property type="entry name" value="DIACYLGLYCEROL KINASE THETA-LIKE-RELATED"/>
    <property type="match status" value="1"/>
</dbReference>
<dbReference type="AlphaFoldDB" id="A0A4Y7JPY4"/>
<dbReference type="InterPro" id="IPR004146">
    <property type="entry name" value="DC1"/>
</dbReference>
<gene>
    <name evidence="3" type="ORF">C5167_023851</name>
</gene>
<evidence type="ECO:0000259" key="2">
    <source>
        <dbReference type="Pfam" id="PF03107"/>
    </source>
</evidence>
<proteinExistence type="predicted"/>
<dbReference type="EMBL" id="CM010719">
    <property type="protein sequence ID" value="RZC62110.1"/>
    <property type="molecule type" value="Genomic_DNA"/>
</dbReference>
<evidence type="ECO:0000313" key="4">
    <source>
        <dbReference type="Proteomes" id="UP000316621"/>
    </source>
</evidence>
<accession>A0A4Y7JPY4</accession>
<dbReference type="Gramene" id="RZC62110">
    <property type="protein sequence ID" value="RZC62110"/>
    <property type="gene ID" value="C5167_023851"/>
</dbReference>
<protein>
    <recommendedName>
        <fullName evidence="2">DC1 domain-containing protein</fullName>
    </recommendedName>
</protein>